<feature type="region of interest" description="Disordered" evidence="1">
    <location>
        <begin position="498"/>
        <end position="558"/>
    </location>
</feature>
<gene>
    <name evidence="3" type="ORF">Ahy_A02g009314</name>
</gene>
<protein>
    <recommendedName>
        <fullName evidence="2">PB1-like domain-containing protein</fullName>
    </recommendedName>
</protein>
<proteinExistence type="predicted"/>
<feature type="compositionally biased region" description="Basic residues" evidence="1">
    <location>
        <begin position="531"/>
        <end position="541"/>
    </location>
</feature>
<feature type="domain" description="PB1-like" evidence="2">
    <location>
        <begin position="1"/>
        <end position="107"/>
    </location>
</feature>
<feature type="compositionally biased region" description="Polar residues" evidence="1">
    <location>
        <begin position="323"/>
        <end position="336"/>
    </location>
</feature>
<feature type="compositionally biased region" description="Basic residues" evidence="1">
    <location>
        <begin position="505"/>
        <end position="517"/>
    </location>
</feature>
<feature type="compositionally biased region" description="Polar residues" evidence="1">
    <location>
        <begin position="139"/>
        <end position="154"/>
    </location>
</feature>
<comment type="caution">
    <text evidence="3">The sequence shown here is derived from an EMBL/GenBank/DDBJ whole genome shotgun (WGS) entry which is preliminary data.</text>
</comment>
<evidence type="ECO:0000259" key="2">
    <source>
        <dbReference type="Pfam" id="PF26130"/>
    </source>
</evidence>
<accession>A0A445EGN6</accession>
<dbReference type="EMBL" id="SDMP01000002">
    <property type="protein sequence ID" value="RYR74590.1"/>
    <property type="molecule type" value="Genomic_DNA"/>
</dbReference>
<dbReference type="AlphaFoldDB" id="A0A445EGN6"/>
<feature type="region of interest" description="Disordered" evidence="1">
    <location>
        <begin position="132"/>
        <end position="346"/>
    </location>
</feature>
<evidence type="ECO:0000256" key="1">
    <source>
        <dbReference type="SAM" id="MobiDB-lite"/>
    </source>
</evidence>
<dbReference type="Pfam" id="PF26130">
    <property type="entry name" value="PB1-like"/>
    <property type="match status" value="1"/>
</dbReference>
<keyword evidence="4" id="KW-1185">Reference proteome</keyword>
<dbReference type="InterPro" id="IPR058594">
    <property type="entry name" value="PB1-like_dom_pln"/>
</dbReference>
<name>A0A445EGN6_ARAHY</name>
<feature type="compositionally biased region" description="Pro residues" evidence="1">
    <location>
        <begin position="156"/>
        <end position="176"/>
    </location>
</feature>
<feature type="compositionally biased region" description="Low complexity" evidence="1">
    <location>
        <begin position="226"/>
        <end position="241"/>
    </location>
</feature>
<dbReference type="Proteomes" id="UP000289738">
    <property type="component" value="Chromosome A02"/>
</dbReference>
<organism evidence="3 4">
    <name type="scientific">Arachis hypogaea</name>
    <name type="common">Peanut</name>
    <dbReference type="NCBI Taxonomy" id="3818"/>
    <lineage>
        <taxon>Eukaryota</taxon>
        <taxon>Viridiplantae</taxon>
        <taxon>Streptophyta</taxon>
        <taxon>Embryophyta</taxon>
        <taxon>Tracheophyta</taxon>
        <taxon>Spermatophyta</taxon>
        <taxon>Magnoliopsida</taxon>
        <taxon>eudicotyledons</taxon>
        <taxon>Gunneridae</taxon>
        <taxon>Pentapetalae</taxon>
        <taxon>rosids</taxon>
        <taxon>fabids</taxon>
        <taxon>Fabales</taxon>
        <taxon>Fabaceae</taxon>
        <taxon>Papilionoideae</taxon>
        <taxon>50 kb inversion clade</taxon>
        <taxon>dalbergioids sensu lato</taxon>
        <taxon>Dalbergieae</taxon>
        <taxon>Pterocarpus clade</taxon>
        <taxon>Arachis</taxon>
    </lineage>
</organism>
<feature type="region of interest" description="Disordered" evidence="1">
    <location>
        <begin position="394"/>
        <end position="421"/>
    </location>
</feature>
<feature type="compositionally biased region" description="Basic and acidic residues" evidence="1">
    <location>
        <begin position="247"/>
        <end position="267"/>
    </location>
</feature>
<reference evidence="3 4" key="1">
    <citation type="submission" date="2019-01" db="EMBL/GenBank/DDBJ databases">
        <title>Sequencing of cultivated peanut Arachis hypogaea provides insights into genome evolution and oil improvement.</title>
        <authorList>
            <person name="Chen X."/>
        </authorList>
    </citation>
    <scope>NUCLEOTIDE SEQUENCE [LARGE SCALE GENOMIC DNA]</scope>
    <source>
        <strain evidence="4">cv. Fuhuasheng</strain>
        <tissue evidence="3">Leaves</tissue>
    </source>
</reference>
<sequence>METLMDIMFHHGGTFKKNEDEIVVYSPDNRTCLGDLDEDTLDVFFVRNYYKELGYDNILQCWWLPPGRSLDGGLRALTSDGELREMCFAVCFAAQNNDVVVDVYFEHGVSTPEVIAGKEVVVWVDGTCEGDLVSKKNTSEGPKADGNTSNTTTEPNPIPNANPSPINNPIPIPPETNPVTIPNPIDDNTTPNLMPAKAHETANLKANSNPKPKPKSKPNPTSIFRPNVNKKPNQKPNQKPNPRLKTKLRETTKACSTAKDKGKEKMKSKPQFLPRRITRSQAVGTYRRSANKGKGALHVDLTINGDSSDDDSSEDSSFKPIQEHSSSSEDNTSMSKPRNKKVKDMKRATYAAAKTRENIMQPDDAFVEDVSDGEVDLGFVGTPGIVEGFEALDPGAESDGANSWHSEEMKTPPNSEDELESDEESDEFPIFRNGTRFGELHLQVGIPCVHACAALARVNKRPEDFCHQLCTMEAYNKTYAHHINPLPGQSLWEKSLYTQPQAPNIRRRPGALTKKRRKDDIAGPAAPAPLRRQKLPTKRRSSPPPQSIGVDPMQGASVATSSRLHNFMKFVPTPGFKVPRKKNNS</sequence>
<evidence type="ECO:0000313" key="3">
    <source>
        <dbReference type="EMBL" id="RYR74590.1"/>
    </source>
</evidence>
<evidence type="ECO:0000313" key="4">
    <source>
        <dbReference type="Proteomes" id="UP000289738"/>
    </source>
</evidence>